<dbReference type="EMBL" id="VNHT01000153">
    <property type="protein sequence ID" value="TYP69458.1"/>
    <property type="molecule type" value="Genomic_DNA"/>
</dbReference>
<evidence type="ECO:0000313" key="3">
    <source>
        <dbReference type="Proteomes" id="UP000324176"/>
    </source>
</evidence>
<dbReference type="Proteomes" id="UP000324176">
    <property type="component" value="Unassembled WGS sequence"/>
</dbReference>
<dbReference type="SUPFAM" id="SSF51419">
    <property type="entry name" value="PLP-binding barrel"/>
    <property type="match status" value="1"/>
</dbReference>
<dbReference type="AlphaFoldDB" id="A0A5D3Y7H2"/>
<proteinExistence type="predicted"/>
<sequence length="97" mass="10702">MSNVRPDPKIALKFGAEPADAIPLLIKAFQMKLKPVGVSFHVGSQSTNEENYLASLEMASMIFIEAKDLAKNNFPKSDCLWDCPVVPARKIVIKDDP</sequence>
<organism evidence="2 3">
    <name type="scientific">Nitrosomonas communis</name>
    <dbReference type="NCBI Taxonomy" id="44574"/>
    <lineage>
        <taxon>Bacteria</taxon>
        <taxon>Pseudomonadati</taxon>
        <taxon>Pseudomonadota</taxon>
        <taxon>Betaproteobacteria</taxon>
        <taxon>Nitrosomonadales</taxon>
        <taxon>Nitrosomonadaceae</taxon>
        <taxon>Nitrosomonas</taxon>
    </lineage>
</organism>
<evidence type="ECO:0000313" key="2">
    <source>
        <dbReference type="EMBL" id="TYP69458.1"/>
    </source>
</evidence>
<dbReference type="Gene3D" id="3.20.20.10">
    <property type="entry name" value="Alanine racemase"/>
    <property type="match status" value="1"/>
</dbReference>
<accession>A0A5D3Y7H2</accession>
<evidence type="ECO:0000259" key="1">
    <source>
        <dbReference type="Pfam" id="PF02784"/>
    </source>
</evidence>
<feature type="domain" description="Orn/DAP/Arg decarboxylase 2 N-terminal" evidence="1">
    <location>
        <begin position="12"/>
        <end position="69"/>
    </location>
</feature>
<dbReference type="Pfam" id="PF02784">
    <property type="entry name" value="Orn_Arg_deC_N"/>
    <property type="match status" value="1"/>
</dbReference>
<gene>
    <name evidence="2" type="ORF">BCL69_11531</name>
</gene>
<feature type="non-terminal residue" evidence="2">
    <location>
        <position position="97"/>
    </location>
</feature>
<dbReference type="InterPro" id="IPR029066">
    <property type="entry name" value="PLP-binding_barrel"/>
</dbReference>
<reference evidence="2 3" key="1">
    <citation type="submission" date="2019-07" db="EMBL/GenBank/DDBJ databases">
        <title>Active sludge and wastewater microbial communities from Klosterneuburg, Austria.</title>
        <authorList>
            <person name="Wagner M."/>
        </authorList>
    </citation>
    <scope>NUCLEOTIDE SEQUENCE [LARGE SCALE GENOMIC DNA]</scope>
    <source>
        <strain evidence="2 3">Nm2</strain>
    </source>
</reference>
<protein>
    <submittedName>
        <fullName evidence="2">Pyridoxal-dependent decarboxylase-like protein</fullName>
    </submittedName>
</protein>
<comment type="caution">
    <text evidence="2">The sequence shown here is derived from an EMBL/GenBank/DDBJ whole genome shotgun (WGS) entry which is preliminary data.</text>
</comment>
<dbReference type="GO" id="GO:0003824">
    <property type="term" value="F:catalytic activity"/>
    <property type="evidence" value="ECO:0007669"/>
    <property type="project" value="InterPro"/>
</dbReference>
<name>A0A5D3Y7H2_9PROT</name>
<dbReference type="InterPro" id="IPR022644">
    <property type="entry name" value="De-COase2_N"/>
</dbReference>